<dbReference type="AlphaFoldDB" id="A0A841IZS3"/>
<proteinExistence type="predicted"/>
<sequence length="32" mass="3763">MRRTERCAQSVFDFCGHRPFRFCAHRAYIGGS</sequence>
<dbReference type="EMBL" id="JACIJP010000003">
    <property type="protein sequence ID" value="MBB6124469.1"/>
    <property type="molecule type" value="Genomic_DNA"/>
</dbReference>
<name>A0A841IZS3_9SPHN</name>
<dbReference type="Proteomes" id="UP000552700">
    <property type="component" value="Unassembled WGS sequence"/>
</dbReference>
<comment type="caution">
    <text evidence="1">The sequence shown here is derived from an EMBL/GenBank/DDBJ whole genome shotgun (WGS) entry which is preliminary data.</text>
</comment>
<organism evidence="1 2">
    <name type="scientific">Sphingobium subterraneum</name>
    <dbReference type="NCBI Taxonomy" id="627688"/>
    <lineage>
        <taxon>Bacteria</taxon>
        <taxon>Pseudomonadati</taxon>
        <taxon>Pseudomonadota</taxon>
        <taxon>Alphaproteobacteria</taxon>
        <taxon>Sphingomonadales</taxon>
        <taxon>Sphingomonadaceae</taxon>
        <taxon>Sphingobium</taxon>
    </lineage>
</organism>
<evidence type="ECO:0000313" key="1">
    <source>
        <dbReference type="EMBL" id="MBB6124469.1"/>
    </source>
</evidence>
<protein>
    <submittedName>
        <fullName evidence="1">Uncharacterized protein</fullName>
    </submittedName>
</protein>
<accession>A0A841IZS3</accession>
<gene>
    <name evidence="1" type="ORF">FHS92_002214</name>
</gene>
<evidence type="ECO:0000313" key="2">
    <source>
        <dbReference type="Proteomes" id="UP000552700"/>
    </source>
</evidence>
<keyword evidence="2" id="KW-1185">Reference proteome</keyword>
<reference evidence="1 2" key="1">
    <citation type="submission" date="2020-08" db="EMBL/GenBank/DDBJ databases">
        <title>Genomic Encyclopedia of Type Strains, Phase IV (KMG-IV): sequencing the most valuable type-strain genomes for metagenomic binning, comparative biology and taxonomic classification.</title>
        <authorList>
            <person name="Goeker M."/>
        </authorList>
    </citation>
    <scope>NUCLEOTIDE SEQUENCE [LARGE SCALE GENOMIC DNA]</scope>
    <source>
        <strain evidence="1 2">DSM 102255</strain>
    </source>
</reference>